<organism evidence="1 2">
    <name type="scientific">Alkalilimnicola ehrlichii (strain ATCC BAA-1101 / DSM 17681 / MLHE-1)</name>
    <dbReference type="NCBI Taxonomy" id="187272"/>
    <lineage>
        <taxon>Bacteria</taxon>
        <taxon>Pseudomonadati</taxon>
        <taxon>Pseudomonadota</taxon>
        <taxon>Gammaproteobacteria</taxon>
        <taxon>Chromatiales</taxon>
        <taxon>Ectothiorhodospiraceae</taxon>
        <taxon>Alkalilimnicola</taxon>
    </lineage>
</organism>
<dbReference type="EMBL" id="CP000453">
    <property type="protein sequence ID" value="ABI55796.1"/>
    <property type="molecule type" value="Genomic_DNA"/>
</dbReference>
<keyword evidence="2" id="KW-1185">Reference proteome</keyword>
<gene>
    <name evidence="1" type="ordered locus">Mlg_0442</name>
</gene>
<evidence type="ECO:0008006" key="3">
    <source>
        <dbReference type="Google" id="ProtNLM"/>
    </source>
</evidence>
<protein>
    <recommendedName>
        <fullName evidence="3">SPOR domain-containing protein</fullName>
    </recommendedName>
</protein>
<reference evidence="2" key="1">
    <citation type="submission" date="2006-08" db="EMBL/GenBank/DDBJ databases">
        <title>Complete sequence of Alkalilimnicola ehrilichei MLHE-1.</title>
        <authorList>
            <person name="Copeland A."/>
            <person name="Lucas S."/>
            <person name="Lapidus A."/>
            <person name="Barry K."/>
            <person name="Detter J.C."/>
            <person name="Glavina del Rio T."/>
            <person name="Hammon N."/>
            <person name="Israni S."/>
            <person name="Dalin E."/>
            <person name="Tice H."/>
            <person name="Pitluck S."/>
            <person name="Sims D."/>
            <person name="Brettin T."/>
            <person name="Bruce D."/>
            <person name="Han C."/>
            <person name="Tapia R."/>
            <person name="Gilna P."/>
            <person name="Schmutz J."/>
            <person name="Larimer F."/>
            <person name="Land M."/>
            <person name="Hauser L."/>
            <person name="Kyrpides N."/>
            <person name="Mikhailova N."/>
            <person name="Oremland R.S."/>
            <person name="Hoeft S.E."/>
            <person name="Switzer-Blum J."/>
            <person name="Kulp T."/>
            <person name="King G."/>
            <person name="Tabita R."/>
            <person name="Witte B."/>
            <person name="Santini J.M."/>
            <person name="Basu P."/>
            <person name="Hollibaugh J.T."/>
            <person name="Xie G."/>
            <person name="Stolz J.F."/>
            <person name="Richardson P."/>
        </authorList>
    </citation>
    <scope>NUCLEOTIDE SEQUENCE [LARGE SCALE GENOMIC DNA]</scope>
    <source>
        <strain evidence="2">ATCC BAA-1101 / DSM 17681 / MLHE-1</strain>
    </source>
</reference>
<evidence type="ECO:0000313" key="2">
    <source>
        <dbReference type="Proteomes" id="UP000001962"/>
    </source>
</evidence>
<accession>Q0ABJ1</accession>
<sequence>MTLRTGLVAVLMVANLGLAGAILFDGRPTAGDPGPSLSQSDGVTDEAPPLALFSEPPAAATCHYRLPMPSPGAAEAMADRLRELGLRAVGGARPGSGPVWYELRLPVDTVQEAQRRRARMGSGVDGLGDPSEWSLVVTAAGGGVRLARAGEEAPLRRSQRQLAARGVATEVVPRRPPSAGLVRVYATAAEVALLPWPRSAVDCPAGAE</sequence>
<dbReference type="RefSeq" id="WP_011628192.1">
    <property type="nucleotide sequence ID" value="NC_008340.1"/>
</dbReference>
<evidence type="ECO:0000313" key="1">
    <source>
        <dbReference type="EMBL" id="ABI55796.1"/>
    </source>
</evidence>
<dbReference type="KEGG" id="aeh:Mlg_0442"/>
<name>Q0ABJ1_ALKEH</name>
<proteinExistence type="predicted"/>
<dbReference type="HOGENOM" id="CLU_1318678_0_0_6"/>
<dbReference type="AlphaFoldDB" id="Q0ABJ1"/>
<dbReference type="Proteomes" id="UP000001962">
    <property type="component" value="Chromosome"/>
</dbReference>